<dbReference type="AlphaFoldDB" id="A0AAD5VW89"/>
<proteinExistence type="predicted"/>
<dbReference type="Gene3D" id="4.10.240.10">
    <property type="entry name" value="Zn(2)-C6 fungal-type DNA-binding domain"/>
    <property type="match status" value="1"/>
</dbReference>
<dbReference type="CDD" id="cd00067">
    <property type="entry name" value="GAL4"/>
    <property type="match status" value="1"/>
</dbReference>
<evidence type="ECO:0000313" key="4">
    <source>
        <dbReference type="EMBL" id="KAJ3571701.1"/>
    </source>
</evidence>
<gene>
    <name evidence="4" type="ORF">NP233_g3587</name>
</gene>
<feature type="region of interest" description="Disordered" evidence="2">
    <location>
        <begin position="81"/>
        <end position="133"/>
    </location>
</feature>
<sequence>MADSMSYSATNQYLPAHAQYYPTPHVGHNHVQHVVPPPPRPDTAPRKRPKYTRSKTGCMTCRVKKIKCDETKPNCMRCTHGQRDCTWPEGVPTRKKPTARKDSIDGRPSTASSSISESSGTPPTREPSPPRRQQQIDLNLMPLTTQRRPNDAYLQLQPIQTNLDSIRPSMPNDRPQGYPQQHSPASSLLSMIPDASYQPRYDPYSSPAQRTTMPPHYRSMTHQHLTQWSPPPEQMDPYHYSTLQDHTNDIVTQQNGHKNPPLYFGNIVLFLDEGLCINRDV</sequence>
<evidence type="ECO:0000256" key="1">
    <source>
        <dbReference type="ARBA" id="ARBA00023242"/>
    </source>
</evidence>
<dbReference type="PROSITE" id="PS50048">
    <property type="entry name" value="ZN2_CY6_FUNGAL_2"/>
    <property type="match status" value="1"/>
</dbReference>
<keyword evidence="1" id="KW-0539">Nucleus</keyword>
<dbReference type="GO" id="GO:0000981">
    <property type="term" value="F:DNA-binding transcription factor activity, RNA polymerase II-specific"/>
    <property type="evidence" value="ECO:0007669"/>
    <property type="project" value="InterPro"/>
</dbReference>
<reference evidence="4" key="1">
    <citation type="submission" date="2022-07" db="EMBL/GenBank/DDBJ databases">
        <title>Genome Sequence of Leucocoprinus birnbaumii.</title>
        <authorList>
            <person name="Buettner E."/>
        </authorList>
    </citation>
    <scope>NUCLEOTIDE SEQUENCE</scope>
    <source>
        <strain evidence="4">VT141</strain>
    </source>
</reference>
<dbReference type="PANTHER" id="PTHR37534">
    <property type="entry name" value="TRANSCRIPTIONAL ACTIVATOR PROTEIN UGA3"/>
    <property type="match status" value="1"/>
</dbReference>
<dbReference type="PROSITE" id="PS00463">
    <property type="entry name" value="ZN2_CY6_FUNGAL_1"/>
    <property type="match status" value="1"/>
</dbReference>
<feature type="domain" description="Zn(2)-C6 fungal-type" evidence="3">
    <location>
        <begin position="57"/>
        <end position="87"/>
    </location>
</feature>
<accession>A0AAD5VW89</accession>
<evidence type="ECO:0000256" key="2">
    <source>
        <dbReference type="SAM" id="MobiDB-lite"/>
    </source>
</evidence>
<dbReference type="Pfam" id="PF00172">
    <property type="entry name" value="Zn_clus"/>
    <property type="match status" value="1"/>
</dbReference>
<organism evidence="4 5">
    <name type="scientific">Leucocoprinus birnbaumii</name>
    <dbReference type="NCBI Taxonomy" id="56174"/>
    <lineage>
        <taxon>Eukaryota</taxon>
        <taxon>Fungi</taxon>
        <taxon>Dikarya</taxon>
        <taxon>Basidiomycota</taxon>
        <taxon>Agaricomycotina</taxon>
        <taxon>Agaricomycetes</taxon>
        <taxon>Agaricomycetidae</taxon>
        <taxon>Agaricales</taxon>
        <taxon>Agaricineae</taxon>
        <taxon>Agaricaceae</taxon>
        <taxon>Leucocoprinus</taxon>
    </lineage>
</organism>
<dbReference type="EMBL" id="JANIEX010000174">
    <property type="protein sequence ID" value="KAJ3571701.1"/>
    <property type="molecule type" value="Genomic_DNA"/>
</dbReference>
<name>A0AAD5VW89_9AGAR</name>
<dbReference type="InterPro" id="IPR001138">
    <property type="entry name" value="Zn2Cys6_DnaBD"/>
</dbReference>
<feature type="region of interest" description="Disordered" evidence="2">
    <location>
        <begin position="164"/>
        <end position="185"/>
    </location>
</feature>
<evidence type="ECO:0000313" key="5">
    <source>
        <dbReference type="Proteomes" id="UP001213000"/>
    </source>
</evidence>
<protein>
    <recommendedName>
        <fullName evidence="3">Zn(2)-C6 fungal-type domain-containing protein</fullName>
    </recommendedName>
</protein>
<dbReference type="SUPFAM" id="SSF57701">
    <property type="entry name" value="Zn2/Cys6 DNA-binding domain"/>
    <property type="match status" value="1"/>
</dbReference>
<evidence type="ECO:0000259" key="3">
    <source>
        <dbReference type="PROSITE" id="PS50048"/>
    </source>
</evidence>
<dbReference type="Proteomes" id="UP001213000">
    <property type="component" value="Unassembled WGS sequence"/>
</dbReference>
<comment type="caution">
    <text evidence="4">The sequence shown here is derived from an EMBL/GenBank/DDBJ whole genome shotgun (WGS) entry which is preliminary data.</text>
</comment>
<feature type="compositionally biased region" description="Low complexity" evidence="2">
    <location>
        <begin position="108"/>
        <end position="123"/>
    </location>
</feature>
<dbReference type="InterPro" id="IPR036864">
    <property type="entry name" value="Zn2-C6_fun-type_DNA-bd_sf"/>
</dbReference>
<feature type="region of interest" description="Disordered" evidence="2">
    <location>
        <begin position="20"/>
        <end position="53"/>
    </location>
</feature>
<dbReference type="GO" id="GO:0008270">
    <property type="term" value="F:zinc ion binding"/>
    <property type="evidence" value="ECO:0007669"/>
    <property type="project" value="InterPro"/>
</dbReference>
<dbReference type="SMART" id="SM00066">
    <property type="entry name" value="GAL4"/>
    <property type="match status" value="1"/>
</dbReference>
<keyword evidence="5" id="KW-1185">Reference proteome</keyword>
<dbReference type="PANTHER" id="PTHR37534:SF46">
    <property type="entry name" value="ZN(II)2CYS6 TRANSCRIPTION FACTOR (EUROFUNG)"/>
    <property type="match status" value="1"/>
</dbReference>